<comment type="similarity">
    <text evidence="1 5">Belongs to the peptidase A1 family.</text>
</comment>
<feature type="signal peptide" evidence="7">
    <location>
        <begin position="1"/>
        <end position="18"/>
    </location>
</feature>
<evidence type="ECO:0000256" key="5">
    <source>
        <dbReference type="RuleBase" id="RU000454"/>
    </source>
</evidence>
<dbReference type="CDD" id="cd05471">
    <property type="entry name" value="pepsin_like"/>
    <property type="match status" value="1"/>
</dbReference>
<keyword evidence="6" id="KW-1133">Transmembrane helix</keyword>
<evidence type="ECO:0000313" key="10">
    <source>
        <dbReference type="Proteomes" id="UP001178507"/>
    </source>
</evidence>
<dbReference type="InterPro" id="IPR033121">
    <property type="entry name" value="PEPTIDASE_A1"/>
</dbReference>
<protein>
    <recommendedName>
        <fullName evidence="8">Peptidase A1 domain-containing protein</fullName>
    </recommendedName>
</protein>
<feature type="domain" description="Peptidase A1" evidence="8">
    <location>
        <begin position="62"/>
        <end position="426"/>
    </location>
</feature>
<dbReference type="InterPro" id="IPR034164">
    <property type="entry name" value="Pepsin-like_dom"/>
</dbReference>
<dbReference type="Proteomes" id="UP001178507">
    <property type="component" value="Unassembled WGS sequence"/>
</dbReference>
<dbReference type="PRINTS" id="PR00792">
    <property type="entry name" value="PEPSIN"/>
</dbReference>
<dbReference type="GO" id="GO:0004190">
    <property type="term" value="F:aspartic-type endopeptidase activity"/>
    <property type="evidence" value="ECO:0007669"/>
    <property type="project" value="UniProtKB-KW"/>
</dbReference>
<dbReference type="Gene3D" id="2.40.70.10">
    <property type="entry name" value="Acid Proteases"/>
    <property type="match status" value="3"/>
</dbReference>
<dbReference type="InterPro" id="IPR001461">
    <property type="entry name" value="Aspartic_peptidase_A1"/>
</dbReference>
<dbReference type="InterPro" id="IPR021109">
    <property type="entry name" value="Peptidase_aspartic_dom_sf"/>
</dbReference>
<evidence type="ECO:0000256" key="1">
    <source>
        <dbReference type="ARBA" id="ARBA00007447"/>
    </source>
</evidence>
<evidence type="ECO:0000259" key="8">
    <source>
        <dbReference type="PROSITE" id="PS51767"/>
    </source>
</evidence>
<feature type="transmembrane region" description="Helical" evidence="6">
    <location>
        <begin position="634"/>
        <end position="652"/>
    </location>
</feature>
<evidence type="ECO:0000256" key="4">
    <source>
        <dbReference type="ARBA" id="ARBA00022801"/>
    </source>
</evidence>
<dbReference type="Pfam" id="PF00026">
    <property type="entry name" value="Asp"/>
    <property type="match status" value="1"/>
</dbReference>
<keyword evidence="10" id="KW-1185">Reference proteome</keyword>
<dbReference type="GO" id="GO:0006508">
    <property type="term" value="P:proteolysis"/>
    <property type="evidence" value="ECO:0007669"/>
    <property type="project" value="UniProtKB-KW"/>
</dbReference>
<comment type="caution">
    <text evidence="9">The sequence shown here is derived from an EMBL/GenBank/DDBJ whole genome shotgun (WGS) entry which is preliminary data.</text>
</comment>
<keyword evidence="3 5" id="KW-0064">Aspartyl protease</keyword>
<dbReference type="EMBL" id="CAUJNA010003416">
    <property type="protein sequence ID" value="CAJ1401451.1"/>
    <property type="molecule type" value="Genomic_DNA"/>
</dbReference>
<dbReference type="PROSITE" id="PS00141">
    <property type="entry name" value="ASP_PROTEASE"/>
    <property type="match status" value="1"/>
</dbReference>
<dbReference type="PANTHER" id="PTHR47966">
    <property type="entry name" value="BETA-SITE APP-CLEAVING ENZYME, ISOFORM A-RELATED"/>
    <property type="match status" value="1"/>
</dbReference>
<evidence type="ECO:0000256" key="6">
    <source>
        <dbReference type="SAM" id="Phobius"/>
    </source>
</evidence>
<name>A0AA36NFK5_9DINO</name>
<evidence type="ECO:0000256" key="2">
    <source>
        <dbReference type="ARBA" id="ARBA00022670"/>
    </source>
</evidence>
<accession>A0AA36NFK5</accession>
<feature type="chain" id="PRO_5041288709" description="Peptidase A1 domain-containing protein" evidence="7">
    <location>
        <begin position="19"/>
        <end position="672"/>
    </location>
</feature>
<sequence>MAVPWLLLLAATVGTPRAQPWVSVSHHERAPKVDTQALGNLKETKVLEKQQLDLSITRQHALVASLTVGTPPQKMTCLLDTGSSDLWLPSKRCTSCQNPHMFHADRSSSFSPSLVDSPQGKRPIAVRVSYGTGEIVGYKVQDTVTFGGAEIKNQTFIIVEDAQLPGDRDWDGICGLGWASIAQLGHPLYERLQEMGRKAIFSFVPEGTTSSHMALGQVPSYAIKPGSLVWTPTEHLHGGLGLLAVGAGLGDRILRGAEEAVSLPRGGGGQSGGASPGGKKTFWITRGGIAVHKQSPHEARFLVDTGTNQVLLAPRHLYMSIMRSVLPDDKFDKLCGMDQSAGGVVFCDCSVVEQSKDLPPLKIFLGDRPFELPIAEMFSRIPTINGQGHACMLAIQPNNINIEEPSSGFPLPLPFGGMGGGMGGLPEMPSMDDFPLPFSFPMPGLGAPVFGGSHHRSHGDLLDSIFGDPFGSRGQGGLGDPFAPFKDMGIGHLGQGVQSEQVQERIHQRPDGTVCKEITVLENGKVKSRKEECTKPQDADAVRRLQLLVPTGGILEIPLDPAGREEGGEQLPREPDLWILGGMFLEKFVVSFDFDQGRIGFAEKAAGTEAIEAAVGLASLRGAEHTSGASLAKIAAGALIAVTATSLIYATLRMRLRSERELVEPLELLPSE</sequence>
<evidence type="ECO:0000256" key="7">
    <source>
        <dbReference type="SAM" id="SignalP"/>
    </source>
</evidence>
<dbReference type="InterPro" id="IPR001969">
    <property type="entry name" value="Aspartic_peptidase_AS"/>
</dbReference>
<keyword evidence="7" id="KW-0732">Signal</keyword>
<keyword evidence="6" id="KW-0472">Membrane</keyword>
<dbReference type="AlphaFoldDB" id="A0AA36NFK5"/>
<keyword evidence="4 5" id="KW-0378">Hydrolase</keyword>
<reference evidence="9" key="1">
    <citation type="submission" date="2023-08" db="EMBL/GenBank/DDBJ databases">
        <authorList>
            <person name="Chen Y."/>
            <person name="Shah S."/>
            <person name="Dougan E. K."/>
            <person name="Thang M."/>
            <person name="Chan C."/>
        </authorList>
    </citation>
    <scope>NUCLEOTIDE SEQUENCE</scope>
</reference>
<proteinExistence type="inferred from homology"/>
<gene>
    <name evidence="9" type="ORF">EVOR1521_LOCUS24596</name>
</gene>
<evidence type="ECO:0000313" key="9">
    <source>
        <dbReference type="EMBL" id="CAJ1401451.1"/>
    </source>
</evidence>
<keyword evidence="2 5" id="KW-0645">Protease</keyword>
<keyword evidence="6" id="KW-0812">Transmembrane</keyword>
<dbReference type="PROSITE" id="PS51767">
    <property type="entry name" value="PEPTIDASE_A1"/>
    <property type="match status" value="1"/>
</dbReference>
<organism evidence="9 10">
    <name type="scientific">Effrenium voratum</name>
    <dbReference type="NCBI Taxonomy" id="2562239"/>
    <lineage>
        <taxon>Eukaryota</taxon>
        <taxon>Sar</taxon>
        <taxon>Alveolata</taxon>
        <taxon>Dinophyceae</taxon>
        <taxon>Suessiales</taxon>
        <taxon>Symbiodiniaceae</taxon>
        <taxon>Effrenium</taxon>
    </lineage>
</organism>
<dbReference type="PANTHER" id="PTHR47966:SF51">
    <property type="entry name" value="BETA-SITE APP-CLEAVING ENZYME, ISOFORM A-RELATED"/>
    <property type="match status" value="1"/>
</dbReference>
<evidence type="ECO:0000256" key="3">
    <source>
        <dbReference type="ARBA" id="ARBA00022750"/>
    </source>
</evidence>
<dbReference type="SUPFAM" id="SSF50630">
    <property type="entry name" value="Acid proteases"/>
    <property type="match status" value="2"/>
</dbReference>